<feature type="transmembrane region" description="Helical" evidence="9">
    <location>
        <begin position="179"/>
        <end position="198"/>
    </location>
</feature>
<feature type="region of interest" description="Disordered" evidence="8">
    <location>
        <begin position="93"/>
        <end position="128"/>
    </location>
</feature>
<comment type="similarity">
    <text evidence="2">Belongs to the ABC-2 integral membrane protein family.</text>
</comment>
<keyword evidence="6 9" id="KW-1133">Transmembrane helix</keyword>
<dbReference type="Proteomes" id="UP000199758">
    <property type="component" value="Unassembled WGS sequence"/>
</dbReference>
<evidence type="ECO:0000256" key="4">
    <source>
        <dbReference type="ARBA" id="ARBA00022475"/>
    </source>
</evidence>
<evidence type="ECO:0000256" key="9">
    <source>
        <dbReference type="SAM" id="Phobius"/>
    </source>
</evidence>
<evidence type="ECO:0000256" key="1">
    <source>
        <dbReference type="ARBA" id="ARBA00004429"/>
    </source>
</evidence>
<keyword evidence="3" id="KW-0813">Transport</keyword>
<name>A0A1M5N671_9GAMM</name>
<evidence type="ECO:0000256" key="7">
    <source>
        <dbReference type="ARBA" id="ARBA00023136"/>
    </source>
</evidence>
<proteinExistence type="inferred from homology"/>
<feature type="compositionally biased region" description="Pro residues" evidence="8">
    <location>
        <begin position="107"/>
        <end position="119"/>
    </location>
</feature>
<dbReference type="GO" id="GO:0015920">
    <property type="term" value="P:lipopolysaccharide transport"/>
    <property type="evidence" value="ECO:0007669"/>
    <property type="project" value="TreeGrafter"/>
</dbReference>
<keyword evidence="12" id="KW-1185">Reference proteome</keyword>
<evidence type="ECO:0000256" key="2">
    <source>
        <dbReference type="ARBA" id="ARBA00007783"/>
    </source>
</evidence>
<gene>
    <name evidence="11" type="ORF">SAMN04488068_1648</name>
</gene>
<feature type="transmembrane region" description="Helical" evidence="9">
    <location>
        <begin position="383"/>
        <end position="402"/>
    </location>
</feature>
<feature type="transmembrane region" description="Helical" evidence="9">
    <location>
        <begin position="258"/>
        <end position="286"/>
    </location>
</feature>
<dbReference type="EMBL" id="FQWZ01000003">
    <property type="protein sequence ID" value="SHG84965.1"/>
    <property type="molecule type" value="Genomic_DNA"/>
</dbReference>
<keyword evidence="7 9" id="KW-0472">Membrane</keyword>
<evidence type="ECO:0000313" key="11">
    <source>
        <dbReference type="EMBL" id="SHG84965.1"/>
    </source>
</evidence>
<dbReference type="InterPro" id="IPR013525">
    <property type="entry name" value="ABC2_TM"/>
</dbReference>
<dbReference type="PANTHER" id="PTHR30413">
    <property type="entry name" value="INNER MEMBRANE TRANSPORT PERMEASE"/>
    <property type="match status" value="1"/>
</dbReference>
<protein>
    <submittedName>
        <fullName evidence="11">ABC-type polysaccharide/polyol phosphate export permease</fullName>
    </submittedName>
</protein>
<dbReference type="PANTHER" id="PTHR30413:SF8">
    <property type="entry name" value="TRANSPORT PERMEASE PROTEIN"/>
    <property type="match status" value="1"/>
</dbReference>
<dbReference type="GO" id="GO:0005886">
    <property type="term" value="C:plasma membrane"/>
    <property type="evidence" value="ECO:0007669"/>
    <property type="project" value="UniProtKB-SubCell"/>
</dbReference>
<dbReference type="Pfam" id="PF01061">
    <property type="entry name" value="ABC2_membrane"/>
    <property type="match status" value="1"/>
</dbReference>
<evidence type="ECO:0000313" key="12">
    <source>
        <dbReference type="Proteomes" id="UP000199758"/>
    </source>
</evidence>
<feature type="transmembrane region" description="Helical" evidence="9">
    <location>
        <begin position="298"/>
        <end position="316"/>
    </location>
</feature>
<evidence type="ECO:0000259" key="10">
    <source>
        <dbReference type="Pfam" id="PF01061"/>
    </source>
</evidence>
<evidence type="ECO:0000256" key="5">
    <source>
        <dbReference type="ARBA" id="ARBA00022692"/>
    </source>
</evidence>
<evidence type="ECO:0000256" key="8">
    <source>
        <dbReference type="SAM" id="MobiDB-lite"/>
    </source>
</evidence>
<dbReference type="OrthoDB" id="9814458at2"/>
<dbReference type="AlphaFoldDB" id="A0A1M5N671"/>
<feature type="transmembrane region" description="Helical" evidence="9">
    <location>
        <begin position="337"/>
        <end position="363"/>
    </location>
</feature>
<evidence type="ECO:0000256" key="6">
    <source>
        <dbReference type="ARBA" id="ARBA00022989"/>
    </source>
</evidence>
<organism evidence="11 12">
    <name type="scientific">Hydrocarboniphaga daqingensis</name>
    <dbReference type="NCBI Taxonomy" id="490188"/>
    <lineage>
        <taxon>Bacteria</taxon>
        <taxon>Pseudomonadati</taxon>
        <taxon>Pseudomonadota</taxon>
        <taxon>Gammaproteobacteria</taxon>
        <taxon>Nevskiales</taxon>
        <taxon>Nevskiaceae</taxon>
        <taxon>Hydrocarboniphaga</taxon>
    </lineage>
</organism>
<feature type="domain" description="ABC-2 type transporter transmembrane" evidence="10">
    <location>
        <begin position="162"/>
        <end position="372"/>
    </location>
</feature>
<sequence length="411" mass="45031">MRVIGHLDRVSPREIRGWAMDAEGDGAPLSLDVKINGVPYKTILADRLRADVKAKGLHPTGLCGFFLAIPEGEQLQASDLVSVRPVGAERDLSGSPALCKGAEHQTPAPPPQSPTPSPPAATAAATETGQPKISSAVLTLPELPPLPPPPQRNSLRIFADSFTALFLRQMKLRYGSQRFGYFLAIAEPLFYMALLRGSRMLAGRGGGKFGGEEGGVDGFYYHSIGVISFFIFIRVFNSCMGSISAAKGIFSYRQVRPIDAVLVAAVIELMMMLALKFVIVFVLLWIGRPVEADNLLGFFAAIGLLFSLALGLGLWADVYITKNQEIRRFVDMMNRPLLFLSGAFFTMEQIPDLIAPYIIWNPILHGVDLARGEMLSAYDSPGSWVYIGLWTLFSLWIGFVAYRKHLSHLTN</sequence>
<dbReference type="STRING" id="490188.SAMN04488068_1648"/>
<dbReference type="GO" id="GO:0140359">
    <property type="term" value="F:ABC-type transporter activity"/>
    <property type="evidence" value="ECO:0007669"/>
    <property type="project" value="InterPro"/>
</dbReference>
<accession>A0A1M5N671</accession>
<keyword evidence="4" id="KW-1003">Cell membrane</keyword>
<reference evidence="11 12" key="1">
    <citation type="submission" date="2016-11" db="EMBL/GenBank/DDBJ databases">
        <authorList>
            <person name="Jaros S."/>
            <person name="Januszkiewicz K."/>
            <person name="Wedrychowicz H."/>
        </authorList>
    </citation>
    <scope>NUCLEOTIDE SEQUENCE [LARGE SCALE GENOMIC DNA]</scope>
    <source>
        <strain evidence="11 12">CGMCC 1.7049</strain>
    </source>
</reference>
<evidence type="ECO:0000256" key="3">
    <source>
        <dbReference type="ARBA" id="ARBA00022448"/>
    </source>
</evidence>
<keyword evidence="5 9" id="KW-0812">Transmembrane</keyword>
<comment type="subcellular location">
    <subcellularLocation>
        <location evidence="1">Cell inner membrane</location>
        <topology evidence="1">Multi-pass membrane protein</topology>
    </subcellularLocation>
</comment>
<feature type="transmembrane region" description="Helical" evidence="9">
    <location>
        <begin position="218"/>
        <end position="237"/>
    </location>
</feature>